<keyword evidence="2 3" id="KW-0808">Transferase</keyword>
<reference evidence="4 5" key="1">
    <citation type="journal article" date="2015" name="Genome Biol. Evol.">
        <title>Phylogenomic analyses indicate that early fungi evolved digesting cell walls of algal ancestors of land plants.</title>
        <authorList>
            <person name="Chang Y."/>
            <person name="Wang S."/>
            <person name="Sekimoto S."/>
            <person name="Aerts A.L."/>
            <person name="Choi C."/>
            <person name="Clum A."/>
            <person name="LaButti K.M."/>
            <person name="Lindquist E.A."/>
            <person name="Yee Ngan C."/>
            <person name="Ohm R.A."/>
            <person name="Salamov A.A."/>
            <person name="Grigoriev I.V."/>
            <person name="Spatafora J.W."/>
            <person name="Berbee M.L."/>
        </authorList>
    </citation>
    <scope>NUCLEOTIDE SEQUENCE [LARGE SCALE GENOMIC DNA]</scope>
    <source>
        <strain evidence="4 5">NRRL 28638</strain>
    </source>
</reference>
<evidence type="ECO:0000313" key="4">
    <source>
        <dbReference type="EMBL" id="KXN65073.1"/>
    </source>
</evidence>
<dbReference type="SUPFAM" id="SSF53756">
    <property type="entry name" value="UDP-Glycosyltransferase/glycogen phosphorylase"/>
    <property type="match status" value="1"/>
</dbReference>
<feature type="non-terminal residue" evidence="4">
    <location>
        <position position="202"/>
    </location>
</feature>
<proteinExistence type="inferred from homology"/>
<dbReference type="PROSITE" id="PS00375">
    <property type="entry name" value="UDPGT"/>
    <property type="match status" value="1"/>
</dbReference>
<dbReference type="Proteomes" id="UP000070444">
    <property type="component" value="Unassembled WGS sequence"/>
</dbReference>
<evidence type="ECO:0000313" key="5">
    <source>
        <dbReference type="Proteomes" id="UP000070444"/>
    </source>
</evidence>
<feature type="non-terminal residue" evidence="4">
    <location>
        <position position="1"/>
    </location>
</feature>
<dbReference type="Pfam" id="PF00201">
    <property type="entry name" value="UDPGT"/>
    <property type="match status" value="1"/>
</dbReference>
<accession>A0A137NQN1</accession>
<keyword evidence="5" id="KW-1185">Reference proteome</keyword>
<dbReference type="InterPro" id="IPR035595">
    <property type="entry name" value="UDP_glycos_trans_CS"/>
</dbReference>
<dbReference type="CDD" id="cd03784">
    <property type="entry name" value="GT1_Gtf-like"/>
    <property type="match status" value="1"/>
</dbReference>
<protein>
    <submittedName>
        <fullName evidence="4">Glycosyltransferase family 1 protein</fullName>
    </submittedName>
</protein>
<keyword evidence="1 3" id="KW-0328">Glycosyltransferase</keyword>
<dbReference type="AlphaFoldDB" id="A0A137NQN1"/>
<evidence type="ECO:0000256" key="2">
    <source>
        <dbReference type="ARBA" id="ARBA00022679"/>
    </source>
</evidence>
<evidence type="ECO:0000256" key="1">
    <source>
        <dbReference type="ARBA" id="ARBA00022676"/>
    </source>
</evidence>
<dbReference type="InterPro" id="IPR050271">
    <property type="entry name" value="UDP-glycosyltransferase"/>
</dbReference>
<gene>
    <name evidence="4" type="ORF">CONCODRAFT_25995</name>
</gene>
<dbReference type="Gene3D" id="3.40.50.2000">
    <property type="entry name" value="Glycogen Phosphorylase B"/>
    <property type="match status" value="1"/>
</dbReference>
<dbReference type="OrthoDB" id="5835829at2759"/>
<organism evidence="4 5">
    <name type="scientific">Conidiobolus coronatus (strain ATCC 28846 / CBS 209.66 / NRRL 28638)</name>
    <name type="common">Delacroixia coronata</name>
    <dbReference type="NCBI Taxonomy" id="796925"/>
    <lineage>
        <taxon>Eukaryota</taxon>
        <taxon>Fungi</taxon>
        <taxon>Fungi incertae sedis</taxon>
        <taxon>Zoopagomycota</taxon>
        <taxon>Entomophthoromycotina</taxon>
        <taxon>Entomophthoromycetes</taxon>
        <taxon>Entomophthorales</taxon>
        <taxon>Ancylistaceae</taxon>
        <taxon>Conidiobolus</taxon>
    </lineage>
</organism>
<evidence type="ECO:0000256" key="3">
    <source>
        <dbReference type="RuleBase" id="RU003718"/>
    </source>
</evidence>
<dbReference type="InterPro" id="IPR002213">
    <property type="entry name" value="UDP_glucos_trans"/>
</dbReference>
<dbReference type="PANTHER" id="PTHR48043:SF145">
    <property type="entry name" value="FI06409P-RELATED"/>
    <property type="match status" value="1"/>
</dbReference>
<name>A0A137NQN1_CONC2</name>
<dbReference type="GO" id="GO:0008194">
    <property type="term" value="F:UDP-glycosyltransferase activity"/>
    <property type="evidence" value="ECO:0007669"/>
    <property type="project" value="InterPro"/>
</dbReference>
<sequence>LGLVNNFIGLENPRQLPTHLNMIGPIMSENYPPLTSDLQEFLDNNAKVLYIAFGSKGQARPKLAEFLLVQFQRALNEGVADAVVWGGLSKFTLERFPKTYNLNGKEYSTDTILDGSNSKIKLLGWAPQQSILNHPNTKLFLSHGGLDSVYESITSGTPMLFLPFLGDQPGNSMLLTERGVGDYIDYPKMSSDQVYEKLKRLM</sequence>
<dbReference type="PANTHER" id="PTHR48043">
    <property type="entry name" value="EG:EG0003.4 PROTEIN-RELATED"/>
    <property type="match status" value="1"/>
</dbReference>
<dbReference type="EMBL" id="KQ964994">
    <property type="protein sequence ID" value="KXN65073.1"/>
    <property type="molecule type" value="Genomic_DNA"/>
</dbReference>
<comment type="similarity">
    <text evidence="3">Belongs to the UDP-glycosyltransferase family.</text>
</comment>